<dbReference type="Proteomes" id="UP000253529">
    <property type="component" value="Unassembled WGS sequence"/>
</dbReference>
<evidence type="ECO:0000256" key="6">
    <source>
        <dbReference type="PIRSR" id="PIRSR038994-1"/>
    </source>
</evidence>
<name>A0A366FJH2_9HYPH</name>
<feature type="binding site" evidence="7">
    <location>
        <position position="247"/>
    </location>
    <ligand>
        <name>substrate</name>
    </ligand>
</feature>
<dbReference type="PIRSF" id="PIRSF038994">
    <property type="entry name" value="NagA"/>
    <property type="match status" value="1"/>
</dbReference>
<evidence type="ECO:0000313" key="10">
    <source>
        <dbReference type="EMBL" id="RBP13859.1"/>
    </source>
</evidence>
<keyword evidence="11" id="KW-1185">Reference proteome</keyword>
<keyword evidence="2 8" id="KW-0479">Metal-binding</keyword>
<feature type="binding site" evidence="8">
    <location>
        <position position="191"/>
    </location>
    <ligand>
        <name>Zn(2+)</name>
        <dbReference type="ChEBI" id="CHEBI:29105"/>
    </ligand>
</feature>
<feature type="binding site" evidence="7">
    <location>
        <begin position="215"/>
        <end position="216"/>
    </location>
    <ligand>
        <name>substrate</name>
    </ligand>
</feature>
<comment type="caution">
    <text evidence="10">The sequence shown here is derived from an EMBL/GenBank/DDBJ whole genome shotgun (WGS) entry which is preliminary data.</text>
</comment>
<accession>A0A366FJH2</accession>
<dbReference type="AlphaFoldDB" id="A0A366FJH2"/>
<evidence type="ECO:0000313" key="11">
    <source>
        <dbReference type="Proteomes" id="UP000253529"/>
    </source>
</evidence>
<dbReference type="PANTHER" id="PTHR11113:SF14">
    <property type="entry name" value="N-ACETYLGLUCOSAMINE-6-PHOSPHATE DEACETYLASE"/>
    <property type="match status" value="1"/>
</dbReference>
<feature type="domain" description="Amidohydrolase-related" evidence="9">
    <location>
        <begin position="50"/>
        <end position="374"/>
    </location>
</feature>
<evidence type="ECO:0000256" key="4">
    <source>
        <dbReference type="ARBA" id="ARBA00023277"/>
    </source>
</evidence>
<dbReference type="Gene3D" id="3.20.20.140">
    <property type="entry name" value="Metal-dependent hydrolases"/>
    <property type="match status" value="1"/>
</dbReference>
<feature type="binding site" evidence="7">
    <location>
        <position position="138"/>
    </location>
    <ligand>
        <name>substrate</name>
    </ligand>
</feature>
<feature type="binding site" evidence="7">
    <location>
        <position position="223"/>
    </location>
    <ligand>
        <name>substrate</name>
    </ligand>
</feature>
<dbReference type="OrthoDB" id="9776488at2"/>
<protein>
    <submittedName>
        <fullName evidence="10">N-acetylglucosamine 6-phosphate deacetylase</fullName>
    </submittedName>
</protein>
<proteinExistence type="inferred from homology"/>
<evidence type="ECO:0000256" key="7">
    <source>
        <dbReference type="PIRSR" id="PIRSR038994-2"/>
    </source>
</evidence>
<dbReference type="EMBL" id="QNRK01000011">
    <property type="protein sequence ID" value="RBP13859.1"/>
    <property type="molecule type" value="Genomic_DNA"/>
</dbReference>
<dbReference type="NCBIfam" id="TIGR00221">
    <property type="entry name" value="nagA"/>
    <property type="match status" value="1"/>
</dbReference>
<feature type="binding site" evidence="8">
    <location>
        <position position="212"/>
    </location>
    <ligand>
        <name>Zn(2+)</name>
        <dbReference type="ChEBI" id="CHEBI:29105"/>
    </ligand>
</feature>
<comment type="similarity">
    <text evidence="1 5">Belongs to the metallo-dependent hydrolases superfamily. NagA family.</text>
</comment>
<dbReference type="Gene3D" id="2.30.40.10">
    <property type="entry name" value="Urease, subunit C, domain 1"/>
    <property type="match status" value="1"/>
</dbReference>
<dbReference type="GO" id="GO:0008448">
    <property type="term" value="F:N-acetylglucosamine-6-phosphate deacetylase activity"/>
    <property type="evidence" value="ECO:0007669"/>
    <property type="project" value="InterPro"/>
</dbReference>
<dbReference type="InterPro" id="IPR003764">
    <property type="entry name" value="GlcNAc_6-P_deAcase"/>
</dbReference>
<dbReference type="InterPro" id="IPR032466">
    <property type="entry name" value="Metal_Hydrolase"/>
</dbReference>
<comment type="cofactor">
    <cofactor evidence="8">
        <name>a divalent metal cation</name>
        <dbReference type="ChEBI" id="CHEBI:60240"/>
    </cofactor>
    <text evidence="8">Binds 1 divalent metal cation per subunit.</text>
</comment>
<dbReference type="GO" id="GO:0006046">
    <property type="term" value="P:N-acetylglucosamine catabolic process"/>
    <property type="evidence" value="ECO:0007669"/>
    <property type="project" value="TreeGrafter"/>
</dbReference>
<dbReference type="InterPro" id="IPR011059">
    <property type="entry name" value="Metal-dep_hydrolase_composite"/>
</dbReference>
<reference evidence="10 11" key="1">
    <citation type="submission" date="2018-06" db="EMBL/GenBank/DDBJ databases">
        <title>Genomic Encyclopedia of Type Strains, Phase IV (KMG-IV): sequencing the most valuable type-strain genomes for metagenomic binning, comparative biology and taxonomic classification.</title>
        <authorList>
            <person name="Goeker M."/>
        </authorList>
    </citation>
    <scope>NUCLEOTIDE SEQUENCE [LARGE SCALE GENOMIC DNA]</scope>
    <source>
        <strain evidence="10 11">DSM 24875</strain>
    </source>
</reference>
<evidence type="ECO:0000256" key="5">
    <source>
        <dbReference type="PIRNR" id="PIRNR038994"/>
    </source>
</evidence>
<keyword evidence="4 5" id="KW-0119">Carbohydrate metabolism</keyword>
<dbReference type="SUPFAM" id="SSF51556">
    <property type="entry name" value="Metallo-dependent hydrolases"/>
    <property type="match status" value="1"/>
</dbReference>
<dbReference type="InterPro" id="IPR006680">
    <property type="entry name" value="Amidohydro-rel"/>
</dbReference>
<gene>
    <name evidence="10" type="ORF">DFR50_111121</name>
</gene>
<feature type="active site" description="Proton donor/acceptor" evidence="6">
    <location>
        <position position="270"/>
    </location>
</feature>
<organism evidence="10 11">
    <name type="scientific">Roseiarcus fermentans</name>
    <dbReference type="NCBI Taxonomy" id="1473586"/>
    <lineage>
        <taxon>Bacteria</taxon>
        <taxon>Pseudomonadati</taxon>
        <taxon>Pseudomonadota</taxon>
        <taxon>Alphaproteobacteria</taxon>
        <taxon>Hyphomicrobiales</taxon>
        <taxon>Roseiarcaceae</taxon>
        <taxon>Roseiarcus</taxon>
    </lineage>
</organism>
<dbReference type="RefSeq" id="WP_113889404.1">
    <property type="nucleotide sequence ID" value="NZ_QNRK01000011.1"/>
</dbReference>
<feature type="binding site" evidence="7">
    <location>
        <begin position="303"/>
        <end position="305"/>
    </location>
    <ligand>
        <name>substrate</name>
    </ligand>
</feature>
<evidence type="ECO:0000259" key="9">
    <source>
        <dbReference type="Pfam" id="PF01979"/>
    </source>
</evidence>
<keyword evidence="3 5" id="KW-0378">Hydrolase</keyword>
<feature type="binding site" evidence="8">
    <location>
        <position position="127"/>
    </location>
    <ligand>
        <name>Zn(2+)</name>
        <dbReference type="ChEBI" id="CHEBI:29105"/>
    </ligand>
</feature>
<dbReference type="GO" id="GO:0046872">
    <property type="term" value="F:metal ion binding"/>
    <property type="evidence" value="ECO:0007669"/>
    <property type="project" value="UniProtKB-KW"/>
</dbReference>
<sequence length="383" mass="39177">MKVLFGARLFDGDRFLDDRALVVADGAIRAVVDVDERPRGGEQIDCGGGILAPGLIDWQVNGGGGVLFNAEPTVEGIAAIARAHRRAGVTGLLPTVVTDAPEVLAAALAAARAAGGRVPGALGVHVEGPFIDPRRPGIHPKQWIRPMREEDAEALIAGRAAVTLVTLAPASVPLALVERLANAGIVVSLGHTEATAEEAAAVFDAGARAATHLFNAMSQMTSRAPGVVGAALADPRVVCGLIADGEHVHPAACRAAIAAKGAAGIALVSDAMPPAAGGPDAFALQGRRMTRVGMKLVDENGTLAGSAITLADAVRYAATILRAPLASALAMATSTPARLLRVDDRIGRLGPGYEANLVHFGDDLALAGVWMAGRRLDEDGEPR</sequence>
<evidence type="ECO:0000256" key="8">
    <source>
        <dbReference type="PIRSR" id="PIRSR038994-3"/>
    </source>
</evidence>
<evidence type="ECO:0000256" key="3">
    <source>
        <dbReference type="ARBA" id="ARBA00022801"/>
    </source>
</evidence>
<dbReference type="PANTHER" id="PTHR11113">
    <property type="entry name" value="N-ACETYLGLUCOSAMINE-6-PHOSPHATE DEACETYLASE"/>
    <property type="match status" value="1"/>
</dbReference>
<dbReference type="SUPFAM" id="SSF51338">
    <property type="entry name" value="Composite domain of metallo-dependent hydrolases"/>
    <property type="match status" value="1"/>
</dbReference>
<dbReference type="Pfam" id="PF01979">
    <property type="entry name" value="Amidohydro_1"/>
    <property type="match status" value="1"/>
</dbReference>
<evidence type="ECO:0000256" key="1">
    <source>
        <dbReference type="ARBA" id="ARBA00010716"/>
    </source>
</evidence>
<evidence type="ECO:0000256" key="2">
    <source>
        <dbReference type="ARBA" id="ARBA00022723"/>
    </source>
</evidence>